<name>A0A6V8JYP9_9ACTN</name>
<evidence type="ECO:0000256" key="1">
    <source>
        <dbReference type="ARBA" id="ARBA00022679"/>
    </source>
</evidence>
<dbReference type="GO" id="GO:0006633">
    <property type="term" value="P:fatty acid biosynthetic process"/>
    <property type="evidence" value="ECO:0007669"/>
    <property type="project" value="InterPro"/>
</dbReference>
<dbReference type="PANTHER" id="PTHR34069">
    <property type="entry name" value="3-OXOACYL-[ACYL-CARRIER-PROTEIN] SYNTHASE 3"/>
    <property type="match status" value="1"/>
</dbReference>
<dbReference type="Pfam" id="PF08541">
    <property type="entry name" value="ACP_syn_III_C"/>
    <property type="match status" value="1"/>
</dbReference>
<dbReference type="InterPro" id="IPR013751">
    <property type="entry name" value="ACP_syn_III_N"/>
</dbReference>
<dbReference type="CDD" id="cd00830">
    <property type="entry name" value="KAS_III"/>
    <property type="match status" value="1"/>
</dbReference>
<sequence>MTAATILGTGSALPARLVGNAEVGAPAGVDAAWVVAKTGIRYRRWAAPGELTSDLAVAAARRALRSAGRRPEQVGVIVVATSTPDQPQPPTAAAVQHRLGARDAAAFDVNAVCSGFVFALATAHGMVAGDRCALVIGADVYSRILDPTDRRSAILFGDGAGAAVLGPARDGGDTALRLHTFGAHRDLIRVPPGGHFTMDGRAVRGFVRDRVPDLVHRFLADRSVPRDAVAHLVPHQANGVMLDELGAALDLPAATVHRTVETYGNTGAASVPVTLDHAARAGRIRAGERVLLLGFGGGMAVGMALLTWSPA</sequence>
<organism evidence="6 7">
    <name type="scientific">Phytohabitans houttuyneae</name>
    <dbReference type="NCBI Taxonomy" id="1076126"/>
    <lineage>
        <taxon>Bacteria</taxon>
        <taxon>Bacillati</taxon>
        <taxon>Actinomycetota</taxon>
        <taxon>Actinomycetes</taxon>
        <taxon>Micromonosporales</taxon>
        <taxon>Micromonosporaceae</taxon>
    </lineage>
</organism>
<dbReference type="NCBIfam" id="NF006829">
    <property type="entry name" value="PRK09352.1"/>
    <property type="match status" value="1"/>
</dbReference>
<feature type="domain" description="Beta-ketoacyl-[acyl-carrier-protein] synthase III C-terminal" evidence="4">
    <location>
        <begin position="220"/>
        <end position="308"/>
    </location>
</feature>
<evidence type="ECO:0000259" key="4">
    <source>
        <dbReference type="Pfam" id="PF08541"/>
    </source>
</evidence>
<dbReference type="InterPro" id="IPR013747">
    <property type="entry name" value="ACP_syn_III_C"/>
</dbReference>
<keyword evidence="3" id="KW-0812">Transmembrane</keyword>
<evidence type="ECO:0000313" key="7">
    <source>
        <dbReference type="Proteomes" id="UP000482800"/>
    </source>
</evidence>
<feature type="domain" description="Beta-ketoacyl-[acyl-carrier-protein] synthase III N-terminal" evidence="5">
    <location>
        <begin position="107"/>
        <end position="175"/>
    </location>
</feature>
<keyword evidence="1" id="KW-0808">Transferase</keyword>
<evidence type="ECO:0000256" key="3">
    <source>
        <dbReference type="SAM" id="Phobius"/>
    </source>
</evidence>
<dbReference type="EMBL" id="BLPF01000001">
    <property type="protein sequence ID" value="GFJ76420.1"/>
    <property type="molecule type" value="Genomic_DNA"/>
</dbReference>
<feature type="transmembrane region" description="Helical" evidence="3">
    <location>
        <begin position="290"/>
        <end position="308"/>
    </location>
</feature>
<dbReference type="GO" id="GO:0004315">
    <property type="term" value="F:3-oxoacyl-[acyl-carrier-protein] synthase activity"/>
    <property type="evidence" value="ECO:0007669"/>
    <property type="project" value="InterPro"/>
</dbReference>
<dbReference type="AlphaFoldDB" id="A0A6V8JYP9"/>
<protein>
    <submittedName>
        <fullName evidence="6">3-oxoacyl-[acyl-carrier-protein] synthase 3</fullName>
    </submittedName>
</protein>
<keyword evidence="3" id="KW-0472">Membrane</keyword>
<dbReference type="PANTHER" id="PTHR34069:SF2">
    <property type="entry name" value="BETA-KETOACYL-[ACYL-CARRIER-PROTEIN] SYNTHASE III"/>
    <property type="match status" value="1"/>
</dbReference>
<dbReference type="RefSeq" id="WP_173053300.1">
    <property type="nucleotide sequence ID" value="NZ_BAABGO010000003.1"/>
</dbReference>
<dbReference type="InterPro" id="IPR016039">
    <property type="entry name" value="Thiolase-like"/>
</dbReference>
<dbReference type="Pfam" id="PF08545">
    <property type="entry name" value="ACP_syn_III"/>
    <property type="match status" value="1"/>
</dbReference>
<comment type="caution">
    <text evidence="6">The sequence shown here is derived from an EMBL/GenBank/DDBJ whole genome shotgun (WGS) entry which is preliminary data.</text>
</comment>
<keyword evidence="7" id="KW-1185">Reference proteome</keyword>
<evidence type="ECO:0000259" key="5">
    <source>
        <dbReference type="Pfam" id="PF08545"/>
    </source>
</evidence>
<dbReference type="SUPFAM" id="SSF53901">
    <property type="entry name" value="Thiolase-like"/>
    <property type="match status" value="1"/>
</dbReference>
<reference evidence="6 7" key="1">
    <citation type="submission" date="2020-03" db="EMBL/GenBank/DDBJ databases">
        <title>Whole genome shotgun sequence of Phytohabitans houttuyneae NBRC 108639.</title>
        <authorList>
            <person name="Komaki H."/>
            <person name="Tamura T."/>
        </authorList>
    </citation>
    <scope>NUCLEOTIDE SEQUENCE [LARGE SCALE GENOMIC DNA]</scope>
    <source>
        <strain evidence="6 7">NBRC 108639</strain>
    </source>
</reference>
<reference evidence="6 7" key="2">
    <citation type="submission" date="2020-03" db="EMBL/GenBank/DDBJ databases">
        <authorList>
            <person name="Ichikawa N."/>
            <person name="Kimura A."/>
            <person name="Kitahashi Y."/>
            <person name="Uohara A."/>
        </authorList>
    </citation>
    <scope>NUCLEOTIDE SEQUENCE [LARGE SCALE GENOMIC DNA]</scope>
    <source>
        <strain evidence="6 7">NBRC 108639</strain>
    </source>
</reference>
<evidence type="ECO:0000256" key="2">
    <source>
        <dbReference type="ARBA" id="ARBA00023315"/>
    </source>
</evidence>
<dbReference type="GO" id="GO:0044550">
    <property type="term" value="P:secondary metabolite biosynthetic process"/>
    <property type="evidence" value="ECO:0007669"/>
    <property type="project" value="TreeGrafter"/>
</dbReference>
<dbReference type="Proteomes" id="UP000482800">
    <property type="component" value="Unassembled WGS sequence"/>
</dbReference>
<dbReference type="Gene3D" id="3.40.47.10">
    <property type="match status" value="1"/>
</dbReference>
<gene>
    <name evidence="6" type="primary">fabH</name>
    <name evidence="6" type="ORF">Phou_006000</name>
</gene>
<evidence type="ECO:0000313" key="6">
    <source>
        <dbReference type="EMBL" id="GFJ76420.1"/>
    </source>
</evidence>
<accession>A0A6V8JYP9</accession>
<proteinExistence type="predicted"/>
<keyword evidence="2" id="KW-0012">Acyltransferase</keyword>
<keyword evidence="3" id="KW-1133">Transmembrane helix</keyword>